<dbReference type="InterPro" id="IPR010376">
    <property type="entry name" value="GBBH-like_N"/>
</dbReference>
<organism evidence="4">
    <name type="scientific">hydrothermal vent metagenome</name>
    <dbReference type="NCBI Taxonomy" id="652676"/>
    <lineage>
        <taxon>unclassified sequences</taxon>
        <taxon>metagenomes</taxon>
        <taxon>ecological metagenomes</taxon>
    </lineage>
</organism>
<proteinExistence type="predicted"/>
<protein>
    <recommendedName>
        <fullName evidence="3">Gamma-butyrobetaine hydroxylase-like N-terminal domain-containing protein</fullName>
    </recommendedName>
</protein>
<feature type="domain" description="Gamma-butyrobetaine hydroxylase-like N-terminal" evidence="3">
    <location>
        <begin position="7"/>
        <end position="90"/>
    </location>
</feature>
<dbReference type="Gene3D" id="3.30.2020.30">
    <property type="match status" value="1"/>
</dbReference>
<dbReference type="EMBL" id="FPHU01000065">
    <property type="protein sequence ID" value="SFV80320.1"/>
    <property type="molecule type" value="Genomic_DNA"/>
</dbReference>
<dbReference type="PANTHER" id="PTHR35303">
    <property type="entry name" value="OS02G0197800 PROTEIN"/>
    <property type="match status" value="1"/>
</dbReference>
<evidence type="ECO:0000256" key="1">
    <source>
        <dbReference type="ARBA" id="ARBA00022723"/>
    </source>
</evidence>
<evidence type="ECO:0000313" key="5">
    <source>
        <dbReference type="EMBL" id="SFV82839.1"/>
    </source>
</evidence>
<name>A0A1W1DG25_9ZZZZ</name>
<keyword evidence="2" id="KW-0408">Iron</keyword>
<dbReference type="Pfam" id="PF06155">
    <property type="entry name" value="GBBH-like_N"/>
    <property type="match status" value="1"/>
</dbReference>
<evidence type="ECO:0000259" key="3">
    <source>
        <dbReference type="Pfam" id="PF06155"/>
    </source>
</evidence>
<keyword evidence="1" id="KW-0479">Metal-binding</keyword>
<sequence>MQTPTNITLNKEKTLLTITFDGVDYPLSAEYLRVYSPSAEVVGHGPGQDTLQVDKENVTIQRIEPTGNYAVILFFSDSHDTGIYSWSHLHHLATNHEDLWAEYLGRLKDAGHSHSEF</sequence>
<gene>
    <name evidence="5" type="ORF">MNB_SUP05-12-827</name>
    <name evidence="4" type="ORF">MNB_SUP05-13-779</name>
    <name evidence="6" type="ORF">MNB_SUP05-7-429</name>
</gene>
<evidence type="ECO:0000313" key="6">
    <source>
        <dbReference type="EMBL" id="SFV84470.1"/>
    </source>
</evidence>
<evidence type="ECO:0000313" key="4">
    <source>
        <dbReference type="EMBL" id="SFV80320.1"/>
    </source>
</evidence>
<evidence type="ECO:0000256" key="2">
    <source>
        <dbReference type="ARBA" id="ARBA00023004"/>
    </source>
</evidence>
<reference evidence="4" key="1">
    <citation type="submission" date="2016-10" db="EMBL/GenBank/DDBJ databases">
        <authorList>
            <person name="de Groot N.N."/>
        </authorList>
    </citation>
    <scope>NUCLEOTIDE SEQUENCE</scope>
</reference>
<dbReference type="InterPro" id="IPR038492">
    <property type="entry name" value="GBBH-like_N_sf"/>
</dbReference>
<dbReference type="PANTHER" id="PTHR35303:SF5">
    <property type="entry name" value="OS02G0197800 PROTEIN"/>
    <property type="match status" value="1"/>
</dbReference>
<dbReference type="AlphaFoldDB" id="A0A1W1DG25"/>
<dbReference type="GO" id="GO:0046872">
    <property type="term" value="F:metal ion binding"/>
    <property type="evidence" value="ECO:0007669"/>
    <property type="project" value="UniProtKB-KW"/>
</dbReference>
<accession>A0A1W1DG25</accession>
<dbReference type="EMBL" id="FPHW01000136">
    <property type="protein sequence ID" value="SFV84470.1"/>
    <property type="molecule type" value="Genomic_DNA"/>
</dbReference>
<dbReference type="EMBL" id="FPHT01000272">
    <property type="protein sequence ID" value="SFV82839.1"/>
    <property type="molecule type" value="Genomic_DNA"/>
</dbReference>